<evidence type="ECO:0000256" key="2">
    <source>
        <dbReference type="ARBA" id="ARBA00022658"/>
    </source>
</evidence>
<dbReference type="GO" id="GO:0016740">
    <property type="term" value="F:transferase activity"/>
    <property type="evidence" value="ECO:0007669"/>
    <property type="project" value="UniProtKB-KW"/>
</dbReference>
<evidence type="ECO:0000256" key="10">
    <source>
        <dbReference type="SAM" id="Phobius"/>
    </source>
</evidence>
<dbReference type="SUPFAM" id="SSF50985">
    <property type="entry name" value="RCC1/BLIP-II"/>
    <property type="match status" value="1"/>
</dbReference>
<sequence>MSWKLCGILVHVCFTSMARSEYWASQLSAGNATVCAVLETTTLKCWGNADYQKLPGQWGDESGEMGTSLPSIDLGVTVHDVAVSNHMCALLSDGALKCWGKNDGGQCGAGHSNVVETSSAVTVDLGTGRFATQVAVGLSHTCALLDDGTVKCWGGNGQGQLGTENTDDIGNLPGQMGDNLAPINLGSGRTARQVVTGGKFTCALLDNDSVKCWGRNKKGQLGLGITDNTWGGAVNQMGDLLPAVSLGVGRTAKQISAGRYHACAILDDDSAKCWGYNHVGQLGQGHQNDIGADPLEMGDFLSPINLGQAVLQMSAGESHTCAVLLDQSLKCWGGNAEGQLGLGDQTDRGGGSSAEMTNLPAVDVGTGLTVQSVSCSVADVTCVLLNEDHSIKCWGANSFGQLGQGDINNRGTVAGEMGDALLAVDLGMPTSTSTTATTTASISTSYTTTVSTITETATRTSSSSTTRSDTSSSLSTTSTASTTSTLSTATQTTQPGVTSTSSTASSATATHTADVVSSTTSSTSSATSTASSSSSTTTASSSSSTSTASSLSGTSTASLLSSTSTSSTATSPTSGNTQTFTFTSSSTFFTSTSSLQALTSTTSNTVTPTTNDLLPQTPLEDAVISSSSFSTASTTEESRARVVITEEEFEAMEEERKAEATQVVQELETAETAAVTQLLTEILLDEPSTGAAGAGVLGQGSKETGGGVMKMVAVSPEAVVESGENVTVVGDQGAVHAEVPAEVVQLASQLAGATGATNGSETSMILITITELSNDVADKLRSDNARITAQGRRLASSLKTLPINMKLRTAEGEELRISGLNQPIVFMLPIDNDTTDVPTCAFWDEELAIWSTEGVSTLPSTTPGKVLCSTTHLSIFGGVFEVLVGDMAQVLRCSTAFVVFSADGLLNLFKTEWLWQGPSLVTFSLLLLLALFFLISLHMDRRDSRYLPDKDKEAAFWPLKEPNKEEVEGDDLESAQLDEEKRKTCCSGGCKESIQTGCEWLLWCVGLLFGFENLAEVVKELLPNAAVGVVDRCIEQIHAHKTGTSRDAFMQSVTSPKSWLEKTGLIQVNQRIQFKPSGRVSRRPRSTISGNGQWIHFFPVHGSQGFACCFQPCILGRRIQESVFSLHIPLGQR</sequence>
<evidence type="ECO:0000313" key="14">
    <source>
        <dbReference type="EMBL" id="CAL4776337.1"/>
    </source>
</evidence>
<feature type="signal peptide" evidence="11">
    <location>
        <begin position="1"/>
        <end position="20"/>
    </location>
</feature>
<dbReference type="EMBL" id="CAMXCT020001326">
    <property type="protein sequence ID" value="CAL1142400.1"/>
    <property type="molecule type" value="Genomic_DNA"/>
</dbReference>
<dbReference type="InterPro" id="IPR009091">
    <property type="entry name" value="RCC1/BLIP-II"/>
</dbReference>
<evidence type="ECO:0000256" key="3">
    <source>
        <dbReference type="ARBA" id="ARBA00022692"/>
    </source>
</evidence>
<keyword evidence="8" id="KW-0175">Coiled coil</keyword>
<keyword evidence="14" id="KW-0808">Transferase</keyword>
<keyword evidence="11" id="KW-0732">Signal</keyword>
<dbReference type="Pfam" id="PF01825">
    <property type="entry name" value="GPS"/>
    <property type="match status" value="1"/>
</dbReference>
<feature type="coiled-coil region" evidence="8">
    <location>
        <begin position="635"/>
        <end position="670"/>
    </location>
</feature>
<evidence type="ECO:0000256" key="6">
    <source>
        <dbReference type="ARBA" id="ARBA00023136"/>
    </source>
</evidence>
<evidence type="ECO:0000313" key="15">
    <source>
        <dbReference type="Proteomes" id="UP001152797"/>
    </source>
</evidence>
<dbReference type="Proteomes" id="UP001152797">
    <property type="component" value="Unassembled WGS sequence"/>
</dbReference>
<evidence type="ECO:0000256" key="4">
    <source>
        <dbReference type="ARBA" id="ARBA00022737"/>
    </source>
</evidence>
<name>A0A9P1CCD5_9DINO</name>
<reference evidence="14 15" key="2">
    <citation type="submission" date="2024-05" db="EMBL/GenBank/DDBJ databases">
        <authorList>
            <person name="Chen Y."/>
            <person name="Shah S."/>
            <person name="Dougan E. K."/>
            <person name="Thang M."/>
            <person name="Chan C."/>
        </authorList>
    </citation>
    <scope>NUCLEOTIDE SEQUENCE [LARGE SCALE GENOMIC DNA]</scope>
</reference>
<keyword evidence="4" id="KW-0677">Repeat</keyword>
<feature type="repeat" description="RCC1" evidence="7">
    <location>
        <begin position="269"/>
        <end position="326"/>
    </location>
</feature>
<dbReference type="GO" id="GO:0005737">
    <property type="term" value="C:cytoplasm"/>
    <property type="evidence" value="ECO:0007669"/>
    <property type="project" value="TreeGrafter"/>
</dbReference>
<feature type="repeat" description="RCC1" evidence="7">
    <location>
        <begin position="94"/>
        <end position="147"/>
    </location>
</feature>
<feature type="region of interest" description="Disordered" evidence="9">
    <location>
        <begin position="453"/>
        <end position="577"/>
    </location>
</feature>
<feature type="domain" description="RCC1-like" evidence="12">
    <location>
        <begin position="44"/>
        <end position="408"/>
    </location>
</feature>
<protein>
    <submittedName>
        <fullName evidence="14">Probable E3 ubiquitin-protein ligase HERC4 (HEC T domain and RCC1-like domain-containing protein 4) (HECT-type E3 ubiquitin transferase HERC4)</fullName>
    </submittedName>
</protein>
<dbReference type="AlphaFoldDB" id="A0A9P1CCD5"/>
<keyword evidence="5 10" id="KW-1133">Transmembrane helix</keyword>
<dbReference type="PROSITE" id="PS50012">
    <property type="entry name" value="RCC1_3"/>
    <property type="match status" value="4"/>
</dbReference>
<evidence type="ECO:0000256" key="11">
    <source>
        <dbReference type="SAM" id="SignalP"/>
    </source>
</evidence>
<keyword evidence="15" id="KW-1185">Reference proteome</keyword>
<evidence type="ECO:0000313" key="13">
    <source>
        <dbReference type="EMBL" id="CAI3989025.1"/>
    </source>
</evidence>
<accession>A0A9P1CCD5</accession>
<evidence type="ECO:0000256" key="5">
    <source>
        <dbReference type="ARBA" id="ARBA00022989"/>
    </source>
</evidence>
<feature type="repeat" description="RCC1" evidence="7">
    <location>
        <begin position="148"/>
        <end position="207"/>
    </location>
</feature>
<dbReference type="Gene3D" id="2.130.10.30">
    <property type="entry name" value="Regulator of chromosome condensation 1/beta-lactamase-inhibitor protein II"/>
    <property type="match status" value="2"/>
</dbReference>
<keyword evidence="6 10" id="KW-0472">Membrane</keyword>
<evidence type="ECO:0000256" key="8">
    <source>
        <dbReference type="SAM" id="Coils"/>
    </source>
</evidence>
<feature type="transmembrane region" description="Helical" evidence="10">
    <location>
        <begin position="913"/>
        <end position="935"/>
    </location>
</feature>
<evidence type="ECO:0000256" key="9">
    <source>
        <dbReference type="SAM" id="MobiDB-lite"/>
    </source>
</evidence>
<keyword evidence="2" id="KW-0344">Guanine-nucleotide releasing factor</keyword>
<dbReference type="InterPro" id="IPR000203">
    <property type="entry name" value="GPS"/>
</dbReference>
<comment type="subcellular location">
    <subcellularLocation>
        <location evidence="1">Membrane</location>
    </subcellularLocation>
</comment>
<keyword evidence="3 10" id="KW-0812">Transmembrane</keyword>
<dbReference type="InterPro" id="IPR058923">
    <property type="entry name" value="RCC1-like_dom"/>
</dbReference>
<feature type="chain" id="PRO_5043270321" evidence="11">
    <location>
        <begin position="21"/>
        <end position="1133"/>
    </location>
</feature>
<feature type="repeat" description="RCC1" evidence="7">
    <location>
        <begin position="208"/>
        <end position="268"/>
    </location>
</feature>
<evidence type="ECO:0000256" key="7">
    <source>
        <dbReference type="PROSITE-ProRule" id="PRU00235"/>
    </source>
</evidence>
<dbReference type="Pfam" id="PF25390">
    <property type="entry name" value="WD40_RLD"/>
    <property type="match status" value="1"/>
</dbReference>
<dbReference type="EMBL" id="CAMXCT030001326">
    <property type="protein sequence ID" value="CAL4776337.1"/>
    <property type="molecule type" value="Genomic_DNA"/>
</dbReference>
<dbReference type="PANTHER" id="PTHR45982:SF1">
    <property type="entry name" value="REGULATOR OF CHROMOSOME CONDENSATION"/>
    <property type="match status" value="1"/>
</dbReference>
<proteinExistence type="predicted"/>
<dbReference type="GO" id="GO:0016020">
    <property type="term" value="C:membrane"/>
    <property type="evidence" value="ECO:0007669"/>
    <property type="project" value="UniProtKB-SubCell"/>
</dbReference>
<dbReference type="InterPro" id="IPR051553">
    <property type="entry name" value="Ran_GTPase-activating"/>
</dbReference>
<dbReference type="OrthoDB" id="434411at2759"/>
<reference evidence="13" key="1">
    <citation type="submission" date="2022-10" db="EMBL/GenBank/DDBJ databases">
        <authorList>
            <person name="Chen Y."/>
            <person name="Dougan E. K."/>
            <person name="Chan C."/>
            <person name="Rhodes N."/>
            <person name="Thang M."/>
        </authorList>
    </citation>
    <scope>NUCLEOTIDE SEQUENCE</scope>
</reference>
<dbReference type="PANTHER" id="PTHR45982">
    <property type="entry name" value="REGULATOR OF CHROMOSOME CONDENSATION"/>
    <property type="match status" value="1"/>
</dbReference>
<organism evidence="13">
    <name type="scientific">Cladocopium goreaui</name>
    <dbReference type="NCBI Taxonomy" id="2562237"/>
    <lineage>
        <taxon>Eukaryota</taxon>
        <taxon>Sar</taxon>
        <taxon>Alveolata</taxon>
        <taxon>Dinophyceae</taxon>
        <taxon>Suessiales</taxon>
        <taxon>Symbiodiniaceae</taxon>
        <taxon>Cladocopium</taxon>
    </lineage>
</organism>
<evidence type="ECO:0000256" key="1">
    <source>
        <dbReference type="ARBA" id="ARBA00004370"/>
    </source>
</evidence>
<comment type="caution">
    <text evidence="13">The sequence shown here is derived from an EMBL/GenBank/DDBJ whole genome shotgun (WGS) entry which is preliminary data.</text>
</comment>
<dbReference type="EMBL" id="CAMXCT010001326">
    <property type="protein sequence ID" value="CAI3989025.1"/>
    <property type="molecule type" value="Genomic_DNA"/>
</dbReference>
<dbReference type="InterPro" id="IPR046338">
    <property type="entry name" value="GAIN_dom_sf"/>
</dbReference>
<dbReference type="InterPro" id="IPR000408">
    <property type="entry name" value="Reg_chr_condens"/>
</dbReference>
<gene>
    <name evidence="13" type="ORF">C1SCF055_LOCUS16125</name>
</gene>
<dbReference type="PRINTS" id="PR00633">
    <property type="entry name" value="RCCNDNSATION"/>
</dbReference>
<dbReference type="Gene3D" id="2.60.220.50">
    <property type="match status" value="1"/>
</dbReference>
<evidence type="ECO:0000259" key="12">
    <source>
        <dbReference type="Pfam" id="PF25390"/>
    </source>
</evidence>
<dbReference type="GO" id="GO:0005085">
    <property type="term" value="F:guanyl-nucleotide exchange factor activity"/>
    <property type="evidence" value="ECO:0007669"/>
    <property type="project" value="TreeGrafter"/>
</dbReference>